<keyword evidence="3" id="KW-0698">rRNA processing</keyword>
<evidence type="ECO:0000313" key="10">
    <source>
        <dbReference type="EMBL" id="KAK2988568.1"/>
    </source>
</evidence>
<evidence type="ECO:0000256" key="7">
    <source>
        <dbReference type="SAM" id="MobiDB-lite"/>
    </source>
</evidence>
<dbReference type="Pfam" id="PF24779">
    <property type="entry name" value="UTP23_sensor"/>
    <property type="match status" value="1"/>
</dbReference>
<sequence>MRTFSACFNAFLLFSLASPIVEARRDPGDYWKSIMNGEPMPKAIKDFLNQDPAASQDSSEIRERQTSSETINMDHFVKDFDMKPNVIIYHSHMRINHGVEPLAKDTESSSWSQEVRVNKRIYAQAEMRFKKQKRHRKTVRFYTACFGFREPFKVLCDGTFINHLIVNRITPADTALSGILSAPVKVFTTRCVLAELKSLGDSYSESYNAARNLIIARCEHEKRNSAVACITEVLGENNPEHFFVATQDADLRKKFQEKSYEPMDWMVIFLGTRERCLSFGRYLEDKGPSKSSICTGEGATVAVMTGKFGGYLGRRVCIPALPVIFGLRNALFLEPPSALQHQIAKSAEEERSHMTELEYKMLKMRAKNRKASEEGKDYSDTNEVVGVQDFDTLVIETNNTRKRTDVKDKVQFKKKKAKGPNPLSCKKKKHNGNPNSVPEKESKNGEEVVRNSSRKRKRKRPRKAKSLADSTA</sequence>
<dbReference type="SUPFAM" id="SSF88723">
    <property type="entry name" value="PIN domain-like"/>
    <property type="match status" value="1"/>
</dbReference>
<feature type="chain" id="PRO_5041643958" description="UTP23 sensor motif region domain-containing protein" evidence="8">
    <location>
        <begin position="24"/>
        <end position="472"/>
    </location>
</feature>
<keyword evidence="4" id="KW-0539">Nucleus</keyword>
<dbReference type="Gene3D" id="3.40.50.1010">
    <property type="entry name" value="5'-nuclease"/>
    <property type="match status" value="1"/>
</dbReference>
<dbReference type="InterPro" id="IPR057776">
    <property type="entry name" value="UTP23_sensor"/>
</dbReference>
<comment type="subcellular location">
    <subcellularLocation>
        <location evidence="1">Nucleus</location>
        <location evidence="1">Nucleolus</location>
    </subcellularLocation>
</comment>
<comment type="caution">
    <text evidence="10">The sequence shown here is derived from an EMBL/GenBank/DDBJ whole genome shotgun (WGS) entry which is preliminary data.</text>
</comment>
<dbReference type="Proteomes" id="UP001187471">
    <property type="component" value="Unassembled WGS sequence"/>
</dbReference>
<dbReference type="InterPro" id="IPR024489">
    <property type="entry name" value="Organ_specific_prot"/>
</dbReference>
<dbReference type="PANTHER" id="PTHR12416">
    <property type="entry name" value="RRNA-PROCESSING PROTEIN UTP23 HOMOLOG"/>
    <property type="match status" value="1"/>
</dbReference>
<feature type="signal peptide" evidence="8">
    <location>
        <begin position="1"/>
        <end position="23"/>
    </location>
</feature>
<dbReference type="InterPro" id="IPR006984">
    <property type="entry name" value="Fcf1/UTP23"/>
</dbReference>
<dbReference type="GO" id="GO:0006364">
    <property type="term" value="P:rRNA processing"/>
    <property type="evidence" value="ECO:0007669"/>
    <property type="project" value="UniProtKB-KW"/>
</dbReference>
<keyword evidence="11" id="KW-1185">Reference proteome</keyword>
<dbReference type="AlphaFoldDB" id="A0AA88RNU7"/>
<evidence type="ECO:0000256" key="4">
    <source>
        <dbReference type="ARBA" id="ARBA00023242"/>
    </source>
</evidence>
<comment type="function">
    <text evidence="5">Involved in rRNA-processing and ribosome biogenesis.</text>
</comment>
<proteinExistence type="inferred from homology"/>
<keyword evidence="8" id="KW-0732">Signal</keyword>
<keyword evidence="2" id="KW-0690">Ribosome biogenesis</keyword>
<reference evidence="10" key="1">
    <citation type="submission" date="2022-12" db="EMBL/GenBank/DDBJ databases">
        <title>Draft genome assemblies for two species of Escallonia (Escalloniales).</title>
        <authorList>
            <person name="Chanderbali A."/>
            <person name="Dervinis C."/>
            <person name="Anghel I."/>
            <person name="Soltis D."/>
            <person name="Soltis P."/>
            <person name="Zapata F."/>
        </authorList>
    </citation>
    <scope>NUCLEOTIDE SEQUENCE</scope>
    <source>
        <strain evidence="10">UCBG92.1500</strain>
        <tissue evidence="10">Leaf</tissue>
    </source>
</reference>
<evidence type="ECO:0000256" key="1">
    <source>
        <dbReference type="ARBA" id="ARBA00004604"/>
    </source>
</evidence>
<organism evidence="10 11">
    <name type="scientific">Escallonia rubra</name>
    <dbReference type="NCBI Taxonomy" id="112253"/>
    <lineage>
        <taxon>Eukaryota</taxon>
        <taxon>Viridiplantae</taxon>
        <taxon>Streptophyta</taxon>
        <taxon>Embryophyta</taxon>
        <taxon>Tracheophyta</taxon>
        <taxon>Spermatophyta</taxon>
        <taxon>Magnoliopsida</taxon>
        <taxon>eudicotyledons</taxon>
        <taxon>Gunneridae</taxon>
        <taxon>Pentapetalae</taxon>
        <taxon>asterids</taxon>
        <taxon>campanulids</taxon>
        <taxon>Escalloniales</taxon>
        <taxon>Escalloniaceae</taxon>
        <taxon>Escallonia</taxon>
    </lineage>
</organism>
<evidence type="ECO:0000256" key="6">
    <source>
        <dbReference type="ARBA" id="ARBA00038503"/>
    </source>
</evidence>
<evidence type="ECO:0000256" key="5">
    <source>
        <dbReference type="ARBA" id="ARBA00037300"/>
    </source>
</evidence>
<protein>
    <recommendedName>
        <fullName evidence="9">UTP23 sensor motif region domain-containing protein</fullName>
    </recommendedName>
</protein>
<accession>A0AA88RNU7</accession>
<dbReference type="CDD" id="cd08553">
    <property type="entry name" value="PIN_Fcf1-like"/>
    <property type="match status" value="1"/>
</dbReference>
<evidence type="ECO:0000256" key="8">
    <source>
        <dbReference type="SAM" id="SignalP"/>
    </source>
</evidence>
<evidence type="ECO:0000256" key="2">
    <source>
        <dbReference type="ARBA" id="ARBA00022517"/>
    </source>
</evidence>
<comment type="similarity">
    <text evidence="6">Belongs to the UTP23/FCF1 family. UTP23 subfamily.</text>
</comment>
<name>A0AA88RNU7_9ASTE</name>
<dbReference type="InterPro" id="IPR029060">
    <property type="entry name" value="PIN-like_dom_sf"/>
</dbReference>
<evidence type="ECO:0000256" key="3">
    <source>
        <dbReference type="ARBA" id="ARBA00022552"/>
    </source>
</evidence>
<dbReference type="EMBL" id="JAVXUO010000851">
    <property type="protein sequence ID" value="KAK2988568.1"/>
    <property type="molecule type" value="Genomic_DNA"/>
</dbReference>
<dbReference type="FunFam" id="3.40.50.1010:FF:000006">
    <property type="entry name" value="rRNA-processing protein UTP23 homolog"/>
    <property type="match status" value="1"/>
</dbReference>
<dbReference type="Pfam" id="PF04900">
    <property type="entry name" value="Fcf1"/>
    <property type="match status" value="1"/>
</dbReference>
<evidence type="ECO:0000259" key="9">
    <source>
        <dbReference type="Pfam" id="PF24779"/>
    </source>
</evidence>
<gene>
    <name evidence="10" type="ORF">RJ640_016428</name>
</gene>
<feature type="region of interest" description="Disordered" evidence="7">
    <location>
        <begin position="405"/>
        <end position="472"/>
    </location>
</feature>
<dbReference type="GO" id="GO:0032040">
    <property type="term" value="C:small-subunit processome"/>
    <property type="evidence" value="ECO:0007669"/>
    <property type="project" value="InterPro"/>
</dbReference>
<feature type="compositionally biased region" description="Basic and acidic residues" evidence="7">
    <location>
        <begin position="438"/>
        <end position="449"/>
    </location>
</feature>
<feature type="compositionally biased region" description="Basic residues" evidence="7">
    <location>
        <begin position="452"/>
        <end position="465"/>
    </location>
</feature>
<dbReference type="Pfam" id="PF10950">
    <property type="entry name" value="Organ_specific"/>
    <property type="match status" value="1"/>
</dbReference>
<evidence type="ECO:0000313" key="11">
    <source>
        <dbReference type="Proteomes" id="UP001187471"/>
    </source>
</evidence>
<feature type="domain" description="UTP23 sensor motif region" evidence="9">
    <location>
        <begin position="412"/>
        <end position="430"/>
    </location>
</feature>